<dbReference type="AlphaFoldDB" id="A0A9P6GG86"/>
<evidence type="ECO:0000313" key="4">
    <source>
        <dbReference type="Proteomes" id="UP000756921"/>
    </source>
</evidence>
<proteinExistence type="predicted"/>
<feature type="chain" id="PRO_5040348739" evidence="2">
    <location>
        <begin position="18"/>
        <end position="346"/>
    </location>
</feature>
<keyword evidence="4" id="KW-1185">Reference proteome</keyword>
<sequence>MHASKLLFLALAGVVQSHMHLYYPPTLKGENNPHTQGESDPYLNYNYGCCGREVPGPCKGHLDLVDTDEGKPVATWAPGQKVNFTLSGSSTTEVKGGTHYGGSCSVGFSTDKGKTFKVATTWNGNCPHREGSIDPSTQSFDFTIPADLPAGDRTIFAWTWLNREKEFNMNCAVVTIAGSEESEDPGYQPAPSSAAPKPSSSPSHPPKSQSSKAPQQQTQTQPSSSQPTGSAQYTLEGCTCSCPYQTWSSACSCYECKSPTTKRHLVERKVLELHKRHLQNAEKLNVPVRRAEAVAWTSRPDMLLSIDFPGASCHSKGNPFELEFPNPGPDVVEGDGEYELAAPDCS</sequence>
<gene>
    <name evidence="3" type="ORF">PMIN01_07767</name>
</gene>
<dbReference type="PANTHER" id="PTHR36182:SF1">
    <property type="entry name" value="PROTEIN, PUTATIVE (AFU_ORTHOLOGUE AFUA_6G10930)-RELATED"/>
    <property type="match status" value="1"/>
</dbReference>
<dbReference type="EMBL" id="WJXW01000007">
    <property type="protein sequence ID" value="KAF9734864.1"/>
    <property type="molecule type" value="Genomic_DNA"/>
</dbReference>
<organism evidence="3 4">
    <name type="scientific">Paraphaeosphaeria minitans</name>
    <dbReference type="NCBI Taxonomy" id="565426"/>
    <lineage>
        <taxon>Eukaryota</taxon>
        <taxon>Fungi</taxon>
        <taxon>Dikarya</taxon>
        <taxon>Ascomycota</taxon>
        <taxon>Pezizomycotina</taxon>
        <taxon>Dothideomycetes</taxon>
        <taxon>Pleosporomycetidae</taxon>
        <taxon>Pleosporales</taxon>
        <taxon>Massarineae</taxon>
        <taxon>Didymosphaeriaceae</taxon>
        <taxon>Paraphaeosphaeria</taxon>
    </lineage>
</organism>
<evidence type="ECO:0000256" key="1">
    <source>
        <dbReference type="SAM" id="MobiDB-lite"/>
    </source>
</evidence>
<name>A0A9P6GG86_9PLEO</name>
<dbReference type="Proteomes" id="UP000756921">
    <property type="component" value="Unassembled WGS sequence"/>
</dbReference>
<evidence type="ECO:0000256" key="2">
    <source>
        <dbReference type="SAM" id="SignalP"/>
    </source>
</evidence>
<keyword evidence="2" id="KW-0732">Signal</keyword>
<feature type="compositionally biased region" description="Low complexity" evidence="1">
    <location>
        <begin position="189"/>
        <end position="230"/>
    </location>
</feature>
<dbReference type="PANTHER" id="PTHR36182">
    <property type="entry name" value="PROTEIN, PUTATIVE (AFU_ORTHOLOGUE AFUA_6G10930)-RELATED"/>
    <property type="match status" value="1"/>
</dbReference>
<feature type="region of interest" description="Disordered" evidence="1">
    <location>
        <begin position="180"/>
        <end position="230"/>
    </location>
</feature>
<feature type="signal peptide" evidence="2">
    <location>
        <begin position="1"/>
        <end position="17"/>
    </location>
</feature>
<comment type="caution">
    <text evidence="3">The sequence shown here is derived from an EMBL/GenBank/DDBJ whole genome shotgun (WGS) entry which is preliminary data.</text>
</comment>
<protein>
    <submittedName>
        <fullName evidence="3">Extracellular protein</fullName>
    </submittedName>
</protein>
<dbReference type="Gene3D" id="2.70.50.70">
    <property type="match status" value="1"/>
</dbReference>
<reference evidence="3" key="1">
    <citation type="journal article" date="2020" name="Mol. Plant Microbe Interact.">
        <title>Genome Sequence of the Biocontrol Agent Coniothyrium minitans strain Conio (IMI 134523).</title>
        <authorList>
            <person name="Patel D."/>
            <person name="Shittu T.A."/>
            <person name="Baroncelli R."/>
            <person name="Muthumeenakshi S."/>
            <person name="Osborne T.H."/>
            <person name="Janganan T.K."/>
            <person name="Sreenivasaprasad S."/>
        </authorList>
    </citation>
    <scope>NUCLEOTIDE SEQUENCE</scope>
    <source>
        <strain evidence="3">Conio</strain>
    </source>
</reference>
<evidence type="ECO:0000313" key="3">
    <source>
        <dbReference type="EMBL" id="KAF9734864.1"/>
    </source>
</evidence>
<dbReference type="OrthoDB" id="2342176at2759"/>
<accession>A0A9P6GG86</accession>